<dbReference type="Proteomes" id="UP001431783">
    <property type="component" value="Unassembled WGS sequence"/>
</dbReference>
<name>A0AAW1TYZ0_9CUCU</name>
<accession>A0AAW1TYZ0</accession>
<dbReference type="AlphaFoldDB" id="A0AAW1TYZ0"/>
<reference evidence="1 2" key="1">
    <citation type="submission" date="2023-03" db="EMBL/GenBank/DDBJ databases">
        <title>Genome insight into feeding habits of ladybird beetles.</title>
        <authorList>
            <person name="Li H.-S."/>
            <person name="Huang Y.-H."/>
            <person name="Pang H."/>
        </authorList>
    </citation>
    <scope>NUCLEOTIDE SEQUENCE [LARGE SCALE GENOMIC DNA]</scope>
    <source>
        <strain evidence="1">SYSU_2023b</strain>
        <tissue evidence="1">Whole body</tissue>
    </source>
</reference>
<evidence type="ECO:0000313" key="2">
    <source>
        <dbReference type="Proteomes" id="UP001431783"/>
    </source>
</evidence>
<dbReference type="Gene3D" id="1.10.1040.10">
    <property type="entry name" value="N-(1-d-carboxylethyl)-l-norvaline Dehydrogenase, domain 2"/>
    <property type="match status" value="1"/>
</dbReference>
<organism evidence="1 2">
    <name type="scientific">Henosepilachna vigintioctopunctata</name>
    <dbReference type="NCBI Taxonomy" id="420089"/>
    <lineage>
        <taxon>Eukaryota</taxon>
        <taxon>Metazoa</taxon>
        <taxon>Ecdysozoa</taxon>
        <taxon>Arthropoda</taxon>
        <taxon>Hexapoda</taxon>
        <taxon>Insecta</taxon>
        <taxon>Pterygota</taxon>
        <taxon>Neoptera</taxon>
        <taxon>Endopterygota</taxon>
        <taxon>Coleoptera</taxon>
        <taxon>Polyphaga</taxon>
        <taxon>Cucujiformia</taxon>
        <taxon>Coccinelloidea</taxon>
        <taxon>Coccinellidae</taxon>
        <taxon>Epilachninae</taxon>
        <taxon>Epilachnini</taxon>
        <taxon>Henosepilachna</taxon>
    </lineage>
</organism>
<evidence type="ECO:0000313" key="1">
    <source>
        <dbReference type="EMBL" id="KAK9873579.1"/>
    </source>
</evidence>
<dbReference type="EMBL" id="JARQZJ010000022">
    <property type="protein sequence ID" value="KAK9873579.1"/>
    <property type="molecule type" value="Genomic_DNA"/>
</dbReference>
<protein>
    <submittedName>
        <fullName evidence="1">Uncharacterized protein</fullName>
    </submittedName>
</protein>
<proteinExistence type="predicted"/>
<keyword evidence="2" id="KW-1185">Reference proteome</keyword>
<comment type="caution">
    <text evidence="1">The sequence shown here is derived from an EMBL/GenBank/DDBJ whole genome shotgun (WGS) entry which is preliminary data.</text>
</comment>
<gene>
    <name evidence="1" type="ORF">WA026_023135</name>
</gene>
<dbReference type="InterPro" id="IPR013328">
    <property type="entry name" value="6PGD_dom2"/>
</dbReference>
<sequence length="95" mass="11188">MNDGLGMRYAAVGTLETTHLNADGFRQYCDKYANTINTVCSDMKELPKFTRTMISDIADQLEAEIPLDEIQRRRDWRDLFLIRLWQLKKEMESLK</sequence>